<proteinExistence type="predicted"/>
<dbReference type="Proteomes" id="UP000198599">
    <property type="component" value="Unassembled WGS sequence"/>
</dbReference>
<evidence type="ECO:0000256" key="1">
    <source>
        <dbReference type="SAM" id="SignalP"/>
    </source>
</evidence>
<dbReference type="Pfam" id="PF04069">
    <property type="entry name" value="OpuAC"/>
    <property type="match status" value="1"/>
</dbReference>
<keyword evidence="4" id="KW-1185">Reference proteome</keyword>
<evidence type="ECO:0000313" key="4">
    <source>
        <dbReference type="Proteomes" id="UP000198599"/>
    </source>
</evidence>
<dbReference type="AlphaFoldDB" id="A0A1I5G5X3"/>
<feature type="domain" description="ABC-type glycine betaine transport system substrate-binding" evidence="2">
    <location>
        <begin position="28"/>
        <end position="298"/>
    </location>
</feature>
<gene>
    <name evidence="3" type="ORF">SAMN04487859_12529</name>
</gene>
<dbReference type="RefSeq" id="WP_092841857.1">
    <property type="nucleotide sequence ID" value="NZ_FOVP01000025.1"/>
</dbReference>
<dbReference type="Gene3D" id="3.40.190.100">
    <property type="entry name" value="Glycine betaine-binding periplasmic protein, domain 2"/>
    <property type="match status" value="1"/>
</dbReference>
<feature type="chain" id="PRO_5011533109" evidence="1">
    <location>
        <begin position="20"/>
        <end position="313"/>
    </location>
</feature>
<sequence>MKSTCLAISLTGLALPAFAVDLGDTDKAIKLAINDWAGQQITTHVAGDMLEAAGYRVEYVPVEYDAMFREMIKDNVDAALEIWRATAVIRFTDYVRSKDIIEIGDLGIAPKEGLAYPAHMEAKCPGLPNWEALRNCADAFATNGTAELLDYPEDWDTPGADLMTAFELPFTARSAASEDALVEALVNASENETPILATFWTPHWAVAAYDLRFVEMPAGEAECYENPAWGSNPNEIGDCDFVSTDVVKAVVKDFKRTWPAAYKILEEYQITNEQQQMLMVEVERDGRPVEDVAADWIAANEESWRTIVDAAIQ</sequence>
<keyword evidence="1" id="KW-0732">Signal</keyword>
<reference evidence="4" key="1">
    <citation type="submission" date="2016-10" db="EMBL/GenBank/DDBJ databases">
        <authorList>
            <person name="Varghese N."/>
            <person name="Submissions S."/>
        </authorList>
    </citation>
    <scope>NUCLEOTIDE SEQUENCE [LARGE SCALE GENOMIC DNA]</scope>
    <source>
        <strain evidence="4">DSM 28463</strain>
    </source>
</reference>
<dbReference type="GO" id="GO:0022857">
    <property type="term" value="F:transmembrane transporter activity"/>
    <property type="evidence" value="ECO:0007669"/>
    <property type="project" value="InterPro"/>
</dbReference>
<dbReference type="GO" id="GO:0043190">
    <property type="term" value="C:ATP-binding cassette (ABC) transporter complex"/>
    <property type="evidence" value="ECO:0007669"/>
    <property type="project" value="InterPro"/>
</dbReference>
<dbReference type="OrthoDB" id="7805658at2"/>
<dbReference type="SUPFAM" id="SSF53850">
    <property type="entry name" value="Periplasmic binding protein-like II"/>
    <property type="match status" value="1"/>
</dbReference>
<dbReference type="Gene3D" id="3.40.190.10">
    <property type="entry name" value="Periplasmic binding protein-like II"/>
    <property type="match status" value="1"/>
</dbReference>
<evidence type="ECO:0000313" key="3">
    <source>
        <dbReference type="EMBL" id="SFO31418.1"/>
    </source>
</evidence>
<dbReference type="STRING" id="1005928.SAMN04487859_12529"/>
<dbReference type="InterPro" id="IPR007210">
    <property type="entry name" value="ABC_Gly_betaine_transp_sub-bd"/>
</dbReference>
<dbReference type="EMBL" id="FOVP01000025">
    <property type="protein sequence ID" value="SFO31418.1"/>
    <property type="molecule type" value="Genomic_DNA"/>
</dbReference>
<organism evidence="3 4">
    <name type="scientific">Roseovarius lutimaris</name>
    <dbReference type="NCBI Taxonomy" id="1005928"/>
    <lineage>
        <taxon>Bacteria</taxon>
        <taxon>Pseudomonadati</taxon>
        <taxon>Pseudomonadota</taxon>
        <taxon>Alphaproteobacteria</taxon>
        <taxon>Rhodobacterales</taxon>
        <taxon>Roseobacteraceae</taxon>
        <taxon>Roseovarius</taxon>
    </lineage>
</organism>
<dbReference type="CDD" id="cd13643">
    <property type="entry name" value="PBP2_BCP_2"/>
    <property type="match status" value="1"/>
</dbReference>
<evidence type="ECO:0000259" key="2">
    <source>
        <dbReference type="Pfam" id="PF04069"/>
    </source>
</evidence>
<protein>
    <submittedName>
        <fullName evidence="3">Glycine betaine/proline transport system substrate-binding protein</fullName>
    </submittedName>
</protein>
<name>A0A1I5G5X3_9RHOB</name>
<accession>A0A1I5G5X3</accession>
<feature type="signal peptide" evidence="1">
    <location>
        <begin position="1"/>
        <end position="19"/>
    </location>
</feature>